<keyword evidence="2 3" id="KW-0040">ANK repeat</keyword>
<dbReference type="InterPro" id="IPR001660">
    <property type="entry name" value="SAM"/>
</dbReference>
<feature type="repeat" description="ANK" evidence="3">
    <location>
        <begin position="39"/>
        <end position="71"/>
    </location>
</feature>
<dbReference type="Gene3D" id="1.10.150.50">
    <property type="entry name" value="Transcription Factor, Ets-1"/>
    <property type="match status" value="1"/>
</dbReference>
<dbReference type="GO" id="GO:0010468">
    <property type="term" value="P:regulation of gene expression"/>
    <property type="evidence" value="ECO:0007669"/>
    <property type="project" value="TreeGrafter"/>
</dbReference>
<dbReference type="SUPFAM" id="SSF47769">
    <property type="entry name" value="SAM/Pointed domain"/>
    <property type="match status" value="1"/>
</dbReference>
<name>A0AAN9ZCX3_9ORTH</name>
<protein>
    <recommendedName>
        <fullName evidence="4">SAM domain-containing protein</fullName>
    </recommendedName>
</protein>
<dbReference type="PROSITE" id="PS50297">
    <property type="entry name" value="ANK_REP_REGION"/>
    <property type="match status" value="3"/>
</dbReference>
<dbReference type="Pfam" id="PF00536">
    <property type="entry name" value="SAM_1"/>
    <property type="match status" value="1"/>
</dbReference>
<reference evidence="5 6" key="1">
    <citation type="submission" date="2024-03" db="EMBL/GenBank/DDBJ databases">
        <title>The genome assembly and annotation of the cricket Gryllus longicercus Weissman &amp; Gray.</title>
        <authorList>
            <person name="Szrajer S."/>
            <person name="Gray D."/>
            <person name="Ylla G."/>
        </authorList>
    </citation>
    <scope>NUCLEOTIDE SEQUENCE [LARGE SCALE GENOMIC DNA]</scope>
    <source>
        <strain evidence="5">DAG 2021-001</strain>
        <tissue evidence="5">Whole body minus gut</tissue>
    </source>
</reference>
<dbReference type="AlphaFoldDB" id="A0AAN9ZCX3"/>
<dbReference type="Proteomes" id="UP001378592">
    <property type="component" value="Unassembled WGS sequence"/>
</dbReference>
<dbReference type="Pfam" id="PF12796">
    <property type="entry name" value="Ank_2"/>
    <property type="match status" value="2"/>
</dbReference>
<comment type="caution">
    <text evidence="5">The sequence shown here is derived from an EMBL/GenBank/DDBJ whole genome shotgun (WGS) entry which is preliminary data.</text>
</comment>
<evidence type="ECO:0000313" key="5">
    <source>
        <dbReference type="EMBL" id="KAK7870642.1"/>
    </source>
</evidence>
<dbReference type="PANTHER" id="PTHR24124:SF14">
    <property type="entry name" value="CHROMOSOME UNDETERMINED SCAFFOLD_25, WHOLE GENOME SHOTGUN SEQUENCE"/>
    <property type="match status" value="1"/>
</dbReference>
<dbReference type="PROSITE" id="PS50088">
    <property type="entry name" value="ANK_REPEAT"/>
    <property type="match status" value="3"/>
</dbReference>
<dbReference type="PANTHER" id="PTHR24124">
    <property type="entry name" value="ANKYRIN REPEAT FAMILY A"/>
    <property type="match status" value="1"/>
</dbReference>
<dbReference type="Gene3D" id="1.25.40.20">
    <property type="entry name" value="Ankyrin repeat-containing domain"/>
    <property type="match status" value="2"/>
</dbReference>
<evidence type="ECO:0000313" key="6">
    <source>
        <dbReference type="Proteomes" id="UP001378592"/>
    </source>
</evidence>
<dbReference type="InterPro" id="IPR002110">
    <property type="entry name" value="Ankyrin_rpt"/>
</dbReference>
<sequence>MKPSRKSFEDLIHFCKMKEENTVLQLLDEGVFINDSDENGITPLHVASAVGAQNIVKVLVLKGADIDKSTNLGWTPIMYSARNGHSKCIQQLIALGANVHHVNKFGVSVLSMATASGNKEIIEILLQVEQRELLSENVISPLHITALLGHFHTLSSLLGSQIHLINKSDKHGITPLMLAVAGGHEEVIKILLDFGADTNLYNSHHCTALDIASTKRFKKIVHLLADKTKEGKNVQSPEVGSDLIEQYGWSSVCTPKPRSYTWHSGTPKENMFNFPTSEITPRNPNIASQENEDRSLLFTPVYLPLKDFPQVSVNTNLEKNVCAQTNATCVPVPPVSPYNCSSSPFHFPKTVTPQKHHSLGSLNRHYSYHERQRLKYSTREEKSSLQESNGKLQGISKLEKWFHIIFNSWQKKTNIKNKNSHCQKKTQECEYSHEGETSSTIPINGRQTRINYNFCSPTSSLKNLLRSHKLQTYIPLFVEHEVDMESFLMLREEDMEEMGIISPKSKSKLLEIIMNFQEDS</sequence>
<dbReference type="PRINTS" id="PR01415">
    <property type="entry name" value="ANKYRIN"/>
</dbReference>
<evidence type="ECO:0000259" key="4">
    <source>
        <dbReference type="PROSITE" id="PS50105"/>
    </source>
</evidence>
<dbReference type="PROSITE" id="PS50105">
    <property type="entry name" value="SAM_DOMAIN"/>
    <property type="match status" value="1"/>
</dbReference>
<dbReference type="InterPro" id="IPR013761">
    <property type="entry name" value="SAM/pointed_sf"/>
</dbReference>
<proteinExistence type="predicted"/>
<keyword evidence="6" id="KW-1185">Reference proteome</keyword>
<gene>
    <name evidence="5" type="ORF">R5R35_009136</name>
</gene>
<accession>A0AAN9ZCX3</accession>
<dbReference type="InterPro" id="IPR036770">
    <property type="entry name" value="Ankyrin_rpt-contain_sf"/>
</dbReference>
<feature type="repeat" description="ANK" evidence="3">
    <location>
        <begin position="171"/>
        <end position="203"/>
    </location>
</feature>
<evidence type="ECO:0000256" key="1">
    <source>
        <dbReference type="ARBA" id="ARBA00022737"/>
    </source>
</evidence>
<dbReference type="GO" id="GO:0005634">
    <property type="term" value="C:nucleus"/>
    <property type="evidence" value="ECO:0007669"/>
    <property type="project" value="TreeGrafter"/>
</dbReference>
<dbReference type="SMART" id="SM00454">
    <property type="entry name" value="SAM"/>
    <property type="match status" value="1"/>
</dbReference>
<evidence type="ECO:0000256" key="3">
    <source>
        <dbReference type="PROSITE-ProRule" id="PRU00023"/>
    </source>
</evidence>
<feature type="repeat" description="ANK" evidence="3">
    <location>
        <begin position="72"/>
        <end position="104"/>
    </location>
</feature>
<dbReference type="SMART" id="SM00248">
    <property type="entry name" value="ANK"/>
    <property type="match status" value="7"/>
</dbReference>
<dbReference type="EMBL" id="JAZDUA010000055">
    <property type="protein sequence ID" value="KAK7870642.1"/>
    <property type="molecule type" value="Genomic_DNA"/>
</dbReference>
<organism evidence="5 6">
    <name type="scientific">Gryllus longicercus</name>
    <dbReference type="NCBI Taxonomy" id="2509291"/>
    <lineage>
        <taxon>Eukaryota</taxon>
        <taxon>Metazoa</taxon>
        <taxon>Ecdysozoa</taxon>
        <taxon>Arthropoda</taxon>
        <taxon>Hexapoda</taxon>
        <taxon>Insecta</taxon>
        <taxon>Pterygota</taxon>
        <taxon>Neoptera</taxon>
        <taxon>Polyneoptera</taxon>
        <taxon>Orthoptera</taxon>
        <taxon>Ensifera</taxon>
        <taxon>Gryllidea</taxon>
        <taxon>Grylloidea</taxon>
        <taxon>Gryllidae</taxon>
        <taxon>Gryllinae</taxon>
        <taxon>Gryllus</taxon>
    </lineage>
</organism>
<feature type="domain" description="SAM" evidence="4">
    <location>
        <begin position="456"/>
        <end position="519"/>
    </location>
</feature>
<dbReference type="SUPFAM" id="SSF48403">
    <property type="entry name" value="Ankyrin repeat"/>
    <property type="match status" value="1"/>
</dbReference>
<keyword evidence="1" id="KW-0677">Repeat</keyword>
<evidence type="ECO:0000256" key="2">
    <source>
        <dbReference type="ARBA" id="ARBA00023043"/>
    </source>
</evidence>